<organism evidence="2 3">
    <name type="scientific">Thalassiosira oceanica</name>
    <name type="common">Marine diatom</name>
    <dbReference type="NCBI Taxonomy" id="159749"/>
    <lineage>
        <taxon>Eukaryota</taxon>
        <taxon>Sar</taxon>
        <taxon>Stramenopiles</taxon>
        <taxon>Ochrophyta</taxon>
        <taxon>Bacillariophyta</taxon>
        <taxon>Coscinodiscophyceae</taxon>
        <taxon>Thalassiosirophycidae</taxon>
        <taxon>Thalassiosirales</taxon>
        <taxon>Thalassiosiraceae</taxon>
        <taxon>Thalassiosira</taxon>
    </lineage>
</organism>
<keyword evidence="1" id="KW-0732">Signal</keyword>
<comment type="caution">
    <text evidence="2">The sequence shown here is derived from an EMBL/GenBank/DDBJ whole genome shotgun (WGS) entry which is preliminary data.</text>
</comment>
<proteinExistence type="predicted"/>
<evidence type="ECO:0000313" key="3">
    <source>
        <dbReference type="Proteomes" id="UP000266841"/>
    </source>
</evidence>
<protein>
    <recommendedName>
        <fullName evidence="4">RxLR effector protein</fullName>
    </recommendedName>
</protein>
<feature type="signal peptide" evidence="1">
    <location>
        <begin position="1"/>
        <end position="18"/>
    </location>
</feature>
<accession>K0SXA5</accession>
<sequence>MKFIAVLAVICAAASVEAAPERKRTLAERKSANKAGQRVLADETYDPLLGIRDDRRLADESMSMAESSAAKTGLGAAALAAGAAMLL</sequence>
<dbReference type="Proteomes" id="UP000266841">
    <property type="component" value="Unassembled WGS sequence"/>
</dbReference>
<dbReference type="AlphaFoldDB" id="K0SXA5"/>
<evidence type="ECO:0008006" key="4">
    <source>
        <dbReference type="Google" id="ProtNLM"/>
    </source>
</evidence>
<feature type="chain" id="PRO_5003838108" description="RxLR effector protein" evidence="1">
    <location>
        <begin position="19"/>
        <end position="87"/>
    </location>
</feature>
<gene>
    <name evidence="2" type="ORF">THAOC_16497</name>
</gene>
<keyword evidence="3" id="KW-1185">Reference proteome</keyword>
<evidence type="ECO:0000256" key="1">
    <source>
        <dbReference type="SAM" id="SignalP"/>
    </source>
</evidence>
<name>K0SXA5_THAOC</name>
<dbReference type="EMBL" id="AGNL01018573">
    <property type="protein sequence ID" value="EJK62872.1"/>
    <property type="molecule type" value="Genomic_DNA"/>
</dbReference>
<evidence type="ECO:0000313" key="2">
    <source>
        <dbReference type="EMBL" id="EJK62872.1"/>
    </source>
</evidence>
<reference evidence="2 3" key="1">
    <citation type="journal article" date="2012" name="Genome Biol.">
        <title>Genome and low-iron response of an oceanic diatom adapted to chronic iron limitation.</title>
        <authorList>
            <person name="Lommer M."/>
            <person name="Specht M."/>
            <person name="Roy A.S."/>
            <person name="Kraemer L."/>
            <person name="Andreson R."/>
            <person name="Gutowska M.A."/>
            <person name="Wolf J."/>
            <person name="Bergner S.V."/>
            <person name="Schilhabel M.B."/>
            <person name="Klostermeier U.C."/>
            <person name="Beiko R.G."/>
            <person name="Rosenstiel P."/>
            <person name="Hippler M."/>
            <person name="Laroche J."/>
        </authorList>
    </citation>
    <scope>NUCLEOTIDE SEQUENCE [LARGE SCALE GENOMIC DNA]</scope>
    <source>
        <strain evidence="2 3">CCMP1005</strain>
    </source>
</reference>